<proteinExistence type="predicted"/>
<dbReference type="AlphaFoldDB" id="A0A087GD77"/>
<dbReference type="Proteomes" id="UP000029120">
    <property type="component" value="Chromosome 8"/>
</dbReference>
<sequence length="48" mass="5655">MRQSLTWQRRRGFLVLGYRWRAFKCCPGVKARVKVQVFSGCSMRGSME</sequence>
<evidence type="ECO:0000313" key="1">
    <source>
        <dbReference type="EMBL" id="KFK27829.1"/>
    </source>
</evidence>
<organism evidence="1 2">
    <name type="scientific">Arabis alpina</name>
    <name type="common">Alpine rock-cress</name>
    <dbReference type="NCBI Taxonomy" id="50452"/>
    <lineage>
        <taxon>Eukaryota</taxon>
        <taxon>Viridiplantae</taxon>
        <taxon>Streptophyta</taxon>
        <taxon>Embryophyta</taxon>
        <taxon>Tracheophyta</taxon>
        <taxon>Spermatophyta</taxon>
        <taxon>Magnoliopsida</taxon>
        <taxon>eudicotyledons</taxon>
        <taxon>Gunneridae</taxon>
        <taxon>Pentapetalae</taxon>
        <taxon>rosids</taxon>
        <taxon>malvids</taxon>
        <taxon>Brassicales</taxon>
        <taxon>Brassicaceae</taxon>
        <taxon>Arabideae</taxon>
        <taxon>Arabis</taxon>
    </lineage>
</organism>
<protein>
    <submittedName>
        <fullName evidence="1">Uncharacterized protein</fullName>
    </submittedName>
</protein>
<dbReference type="Gramene" id="KFK27829">
    <property type="protein sequence ID" value="KFK27829"/>
    <property type="gene ID" value="AALP_AA8G435300"/>
</dbReference>
<gene>
    <name evidence="1" type="ordered locus">AALP_Aa8g435300</name>
</gene>
<name>A0A087GD77_ARAAL</name>
<evidence type="ECO:0000313" key="2">
    <source>
        <dbReference type="Proteomes" id="UP000029120"/>
    </source>
</evidence>
<keyword evidence="2" id="KW-1185">Reference proteome</keyword>
<accession>A0A087GD77</accession>
<dbReference type="EMBL" id="CM002876">
    <property type="protein sequence ID" value="KFK27829.1"/>
    <property type="molecule type" value="Genomic_DNA"/>
</dbReference>
<reference evidence="2" key="1">
    <citation type="journal article" date="2015" name="Nat. Plants">
        <title>Genome expansion of Arabis alpina linked with retrotransposition and reduced symmetric DNA methylation.</title>
        <authorList>
            <person name="Willing E.M."/>
            <person name="Rawat V."/>
            <person name="Mandakova T."/>
            <person name="Maumus F."/>
            <person name="James G.V."/>
            <person name="Nordstroem K.J."/>
            <person name="Becker C."/>
            <person name="Warthmann N."/>
            <person name="Chica C."/>
            <person name="Szarzynska B."/>
            <person name="Zytnicki M."/>
            <person name="Albani M.C."/>
            <person name="Kiefer C."/>
            <person name="Bergonzi S."/>
            <person name="Castaings L."/>
            <person name="Mateos J.L."/>
            <person name="Berns M.C."/>
            <person name="Bujdoso N."/>
            <person name="Piofczyk T."/>
            <person name="de Lorenzo L."/>
            <person name="Barrero-Sicilia C."/>
            <person name="Mateos I."/>
            <person name="Piednoel M."/>
            <person name="Hagmann J."/>
            <person name="Chen-Min-Tao R."/>
            <person name="Iglesias-Fernandez R."/>
            <person name="Schuster S.C."/>
            <person name="Alonso-Blanco C."/>
            <person name="Roudier F."/>
            <person name="Carbonero P."/>
            <person name="Paz-Ares J."/>
            <person name="Davis S.J."/>
            <person name="Pecinka A."/>
            <person name="Quesneville H."/>
            <person name="Colot V."/>
            <person name="Lysak M.A."/>
            <person name="Weigel D."/>
            <person name="Coupland G."/>
            <person name="Schneeberger K."/>
        </authorList>
    </citation>
    <scope>NUCLEOTIDE SEQUENCE [LARGE SCALE GENOMIC DNA]</scope>
    <source>
        <strain evidence="2">cv. Pajares</strain>
    </source>
</reference>